<dbReference type="EMBL" id="KQ435850">
    <property type="protein sequence ID" value="KOX70919.1"/>
    <property type="molecule type" value="Genomic_DNA"/>
</dbReference>
<dbReference type="AlphaFoldDB" id="A0A0M8ZWD6"/>
<keyword evidence="3" id="KW-1185">Reference proteome</keyword>
<protein>
    <submittedName>
        <fullName evidence="2">Uncharacterized protein</fullName>
    </submittedName>
</protein>
<reference evidence="2 3" key="1">
    <citation type="submission" date="2015-07" db="EMBL/GenBank/DDBJ databases">
        <title>The genome of Melipona quadrifasciata.</title>
        <authorList>
            <person name="Pan H."/>
            <person name="Kapheim K."/>
        </authorList>
    </citation>
    <scope>NUCLEOTIDE SEQUENCE [LARGE SCALE GENOMIC DNA]</scope>
    <source>
        <strain evidence="2">0111107301</strain>
        <tissue evidence="2">Whole body</tissue>
    </source>
</reference>
<dbReference type="Proteomes" id="UP000053105">
    <property type="component" value="Unassembled WGS sequence"/>
</dbReference>
<name>A0A0M8ZWD6_9HYME</name>
<evidence type="ECO:0000313" key="3">
    <source>
        <dbReference type="Proteomes" id="UP000053105"/>
    </source>
</evidence>
<sequence length="66" mass="7021">MKKVSQSDVDSSSNGNTRNEACLQKLESSNSQSKLRVFGLPISGLPLVTSNCIRAIVNKDGKGIAQ</sequence>
<proteinExistence type="predicted"/>
<evidence type="ECO:0000313" key="2">
    <source>
        <dbReference type="EMBL" id="KOX70919.1"/>
    </source>
</evidence>
<organism evidence="2 3">
    <name type="scientific">Melipona quadrifasciata</name>
    <dbReference type="NCBI Taxonomy" id="166423"/>
    <lineage>
        <taxon>Eukaryota</taxon>
        <taxon>Metazoa</taxon>
        <taxon>Ecdysozoa</taxon>
        <taxon>Arthropoda</taxon>
        <taxon>Hexapoda</taxon>
        <taxon>Insecta</taxon>
        <taxon>Pterygota</taxon>
        <taxon>Neoptera</taxon>
        <taxon>Endopterygota</taxon>
        <taxon>Hymenoptera</taxon>
        <taxon>Apocrita</taxon>
        <taxon>Aculeata</taxon>
        <taxon>Apoidea</taxon>
        <taxon>Anthophila</taxon>
        <taxon>Apidae</taxon>
        <taxon>Melipona</taxon>
    </lineage>
</organism>
<gene>
    <name evidence="2" type="ORF">WN51_03348</name>
</gene>
<feature type="compositionally biased region" description="Low complexity" evidence="1">
    <location>
        <begin position="1"/>
        <end position="13"/>
    </location>
</feature>
<evidence type="ECO:0000256" key="1">
    <source>
        <dbReference type="SAM" id="MobiDB-lite"/>
    </source>
</evidence>
<accession>A0A0M8ZWD6</accession>
<feature type="region of interest" description="Disordered" evidence="1">
    <location>
        <begin position="1"/>
        <end position="20"/>
    </location>
</feature>